<protein>
    <submittedName>
        <fullName evidence="1">Uncharacterized protein</fullName>
    </submittedName>
</protein>
<comment type="caution">
    <text evidence="1">The sequence shown here is derived from an EMBL/GenBank/DDBJ whole genome shotgun (WGS) entry which is preliminary data.</text>
</comment>
<gene>
    <name evidence="1" type="ORF">ACFQ07_27595</name>
</gene>
<accession>A0ABW3CQ24</accession>
<keyword evidence="2" id="KW-1185">Reference proteome</keyword>
<organism evidence="1 2">
    <name type="scientific">Actinomadura adrarensis</name>
    <dbReference type="NCBI Taxonomy" id="1819600"/>
    <lineage>
        <taxon>Bacteria</taxon>
        <taxon>Bacillati</taxon>
        <taxon>Actinomycetota</taxon>
        <taxon>Actinomycetes</taxon>
        <taxon>Streptosporangiales</taxon>
        <taxon>Thermomonosporaceae</taxon>
        <taxon>Actinomadura</taxon>
    </lineage>
</organism>
<dbReference type="Proteomes" id="UP001597083">
    <property type="component" value="Unassembled WGS sequence"/>
</dbReference>
<sequence length="99" mass="10678">MAAIDNVTFNFCQDGTRIVPRALPWTLDLNEDSSYTIKGVQVTITTRQGTCRYSGTLNGFTQFPGVYDLRGSLTRQSGGCGGSGQINVANLIEVIRVSS</sequence>
<proteinExistence type="predicted"/>
<reference evidence="2" key="1">
    <citation type="journal article" date="2019" name="Int. J. Syst. Evol. Microbiol.">
        <title>The Global Catalogue of Microorganisms (GCM) 10K type strain sequencing project: providing services to taxonomists for standard genome sequencing and annotation.</title>
        <authorList>
            <consortium name="The Broad Institute Genomics Platform"/>
            <consortium name="The Broad Institute Genome Sequencing Center for Infectious Disease"/>
            <person name="Wu L."/>
            <person name="Ma J."/>
        </authorList>
    </citation>
    <scope>NUCLEOTIDE SEQUENCE [LARGE SCALE GENOMIC DNA]</scope>
    <source>
        <strain evidence="2">JCM 31696</strain>
    </source>
</reference>
<name>A0ABW3CQ24_9ACTN</name>
<evidence type="ECO:0000313" key="1">
    <source>
        <dbReference type="EMBL" id="MFD0856035.1"/>
    </source>
</evidence>
<evidence type="ECO:0000313" key="2">
    <source>
        <dbReference type="Proteomes" id="UP001597083"/>
    </source>
</evidence>
<dbReference type="EMBL" id="JBHTIR010003922">
    <property type="protein sequence ID" value="MFD0856035.1"/>
    <property type="molecule type" value="Genomic_DNA"/>
</dbReference>